<evidence type="ECO:0000256" key="7">
    <source>
        <dbReference type="ARBA" id="ARBA00022729"/>
    </source>
</evidence>
<gene>
    <name evidence="18" type="ORF">QLT01_15445</name>
</gene>
<dbReference type="NCBIfam" id="NF011658">
    <property type="entry name" value="PRK15078.1"/>
    <property type="match status" value="1"/>
</dbReference>
<organism evidence="18 19">
    <name type="scientific">Cobetia amphilecti</name>
    <dbReference type="NCBI Taxonomy" id="1055104"/>
    <lineage>
        <taxon>Bacteria</taxon>
        <taxon>Pseudomonadati</taxon>
        <taxon>Pseudomonadota</taxon>
        <taxon>Gammaproteobacteria</taxon>
        <taxon>Oceanospirillales</taxon>
        <taxon>Halomonadaceae</taxon>
        <taxon>Cobetia</taxon>
    </lineage>
</organism>
<dbReference type="Proteomes" id="UP001229025">
    <property type="component" value="Unassembled WGS sequence"/>
</dbReference>
<keyword evidence="14" id="KW-0449">Lipoprotein</keyword>
<evidence type="ECO:0000313" key="19">
    <source>
        <dbReference type="Proteomes" id="UP001229025"/>
    </source>
</evidence>
<comment type="caution">
    <text evidence="18">The sequence shown here is derived from an EMBL/GenBank/DDBJ whole genome shotgun (WGS) entry which is preliminary data.</text>
</comment>
<evidence type="ECO:0000256" key="8">
    <source>
        <dbReference type="ARBA" id="ARBA00023047"/>
    </source>
</evidence>
<evidence type="ECO:0000259" key="17">
    <source>
        <dbReference type="Pfam" id="PF22461"/>
    </source>
</evidence>
<evidence type="ECO:0000256" key="3">
    <source>
        <dbReference type="ARBA" id="ARBA00022448"/>
    </source>
</evidence>
<dbReference type="InterPro" id="IPR049712">
    <property type="entry name" value="Poly_export"/>
</dbReference>
<keyword evidence="11" id="KW-0472">Membrane</keyword>
<feature type="domain" description="SLBB" evidence="17">
    <location>
        <begin position="276"/>
        <end position="362"/>
    </location>
</feature>
<evidence type="ECO:0000256" key="4">
    <source>
        <dbReference type="ARBA" id="ARBA00022452"/>
    </source>
</evidence>
<feature type="domain" description="Outer-membrane lipoprotein Wza C-terminal" evidence="16">
    <location>
        <begin position="365"/>
        <end position="394"/>
    </location>
</feature>
<reference evidence="19" key="1">
    <citation type="submission" date="2023-07" db="EMBL/GenBank/DDBJ databases">
        <title>Genome-based characterization of strain KMM 296 and proposal for reclassification of Cobetia litoralis and Cobetia pacifica, and emended description of the species Cobetia amphilecti and Cobetia marina.</title>
        <authorList>
            <person name="Balabanova L."/>
            <person name="Nedashkovskaya O."/>
        </authorList>
    </citation>
    <scope>NUCLEOTIDE SEQUENCE [LARGE SCALE GENOMIC DNA]</scope>
    <source>
        <strain evidence="19">NRIC 0815</strain>
    </source>
</reference>
<evidence type="ECO:0000256" key="12">
    <source>
        <dbReference type="ARBA" id="ARBA00023139"/>
    </source>
</evidence>
<evidence type="ECO:0000256" key="1">
    <source>
        <dbReference type="ARBA" id="ARBA00004571"/>
    </source>
</evidence>
<keyword evidence="8" id="KW-0625">Polysaccharide transport</keyword>
<evidence type="ECO:0000256" key="9">
    <source>
        <dbReference type="ARBA" id="ARBA00023065"/>
    </source>
</evidence>
<keyword evidence="19" id="KW-1185">Reference proteome</keyword>
<name>A0ABT6USQ4_9GAMM</name>
<evidence type="ECO:0000256" key="13">
    <source>
        <dbReference type="ARBA" id="ARBA00023237"/>
    </source>
</evidence>
<dbReference type="Pfam" id="PF22461">
    <property type="entry name" value="SLBB_2"/>
    <property type="match status" value="2"/>
</dbReference>
<evidence type="ECO:0000256" key="14">
    <source>
        <dbReference type="ARBA" id="ARBA00023288"/>
    </source>
</evidence>
<evidence type="ECO:0000256" key="11">
    <source>
        <dbReference type="ARBA" id="ARBA00023136"/>
    </source>
</evidence>
<dbReference type="Gene3D" id="3.10.560.10">
    <property type="entry name" value="Outer membrane lipoprotein wza domain like"/>
    <property type="match status" value="2"/>
</dbReference>
<dbReference type="Pfam" id="PF18412">
    <property type="entry name" value="Wza_C"/>
    <property type="match status" value="1"/>
</dbReference>
<dbReference type="PANTHER" id="PTHR33619:SF3">
    <property type="entry name" value="POLYSACCHARIDE EXPORT PROTEIN GFCE-RELATED"/>
    <property type="match status" value="1"/>
</dbReference>
<sequence>MRLPIPSCSFRGFYMIKVTMFGKGCALSPRPRLAMTTALLIAMLSTTGCAFAPGGDMDYQTETAPLDDALEVKPITFGMVDALNDIRGQGQRDNQLLEQQLADYDYRIGRGDVLNIIVYDHPELTIPAGSERSAIESGNSVHSDGTIFYPYIGRVKASGLTVKELRAVIERRLSGYIASPQIDVQVAAFKSQKVYVTGQVEMPGILPITNVPLTILDAVNQAGGLSPLANWHDVVLTRDDSDEHFSLYDLLQNGALSNNRLLRDGDVLHIPDVGNQKVYVMGEVQLPGSLAMGNSRISLTDAIAQSGGIDEGQADAKGIFVVRRANTSTGKLATVYQLDARDSAAFVIGAEFMLQPSDVVYVTAAPLSRWNRVVNQLMPTLTAVYQVTRSASDFDDLSNDD</sequence>
<keyword evidence="12" id="KW-0564">Palmitate</keyword>
<keyword evidence="5" id="KW-0762">Sugar transport</keyword>
<dbReference type="PANTHER" id="PTHR33619">
    <property type="entry name" value="POLYSACCHARIDE EXPORT PROTEIN GFCE-RELATED"/>
    <property type="match status" value="1"/>
</dbReference>
<evidence type="ECO:0000259" key="16">
    <source>
        <dbReference type="Pfam" id="PF18412"/>
    </source>
</evidence>
<evidence type="ECO:0000256" key="2">
    <source>
        <dbReference type="ARBA" id="ARBA00009450"/>
    </source>
</evidence>
<dbReference type="Pfam" id="PF02563">
    <property type="entry name" value="Poly_export"/>
    <property type="match status" value="1"/>
</dbReference>
<proteinExistence type="inferred from homology"/>
<comment type="similarity">
    <text evidence="2">Belongs to the BexD/CtrA/VexA family.</text>
</comment>
<feature type="domain" description="Polysaccharide export protein N-terminal" evidence="15">
    <location>
        <begin position="102"/>
        <end position="186"/>
    </location>
</feature>
<feature type="domain" description="SLBB" evidence="17">
    <location>
        <begin position="192"/>
        <end position="270"/>
    </location>
</feature>
<keyword evidence="4" id="KW-1134">Transmembrane beta strand</keyword>
<keyword evidence="10" id="KW-0626">Porin</keyword>
<evidence type="ECO:0000256" key="5">
    <source>
        <dbReference type="ARBA" id="ARBA00022597"/>
    </source>
</evidence>
<keyword evidence="7" id="KW-0732">Signal</keyword>
<keyword evidence="3" id="KW-0813">Transport</keyword>
<dbReference type="InterPro" id="IPR054765">
    <property type="entry name" value="SLBB_dom"/>
</dbReference>
<accession>A0ABT6USQ4</accession>
<dbReference type="InterPro" id="IPR040716">
    <property type="entry name" value="Wza_C"/>
</dbReference>
<dbReference type="Gene3D" id="1.20.5.70">
    <property type="match status" value="1"/>
</dbReference>
<evidence type="ECO:0000313" key="18">
    <source>
        <dbReference type="EMBL" id="MDI5885742.1"/>
    </source>
</evidence>
<protein>
    <submittedName>
        <fullName evidence="18">Polysaccharide export protein</fullName>
    </submittedName>
</protein>
<evidence type="ECO:0000259" key="15">
    <source>
        <dbReference type="Pfam" id="PF02563"/>
    </source>
</evidence>
<dbReference type="RefSeq" id="WP_284727405.1">
    <property type="nucleotide sequence ID" value="NZ_JASCSA010000015.1"/>
</dbReference>
<dbReference type="EMBL" id="JASCSA010000015">
    <property type="protein sequence ID" value="MDI5885742.1"/>
    <property type="molecule type" value="Genomic_DNA"/>
</dbReference>
<keyword evidence="9" id="KW-0406">Ion transport</keyword>
<keyword evidence="6" id="KW-0812">Transmembrane</keyword>
<evidence type="ECO:0000256" key="10">
    <source>
        <dbReference type="ARBA" id="ARBA00023114"/>
    </source>
</evidence>
<evidence type="ECO:0000256" key="6">
    <source>
        <dbReference type="ARBA" id="ARBA00022692"/>
    </source>
</evidence>
<dbReference type="InterPro" id="IPR003715">
    <property type="entry name" value="Poly_export_N"/>
</dbReference>
<keyword evidence="13" id="KW-0998">Cell outer membrane</keyword>
<comment type="subcellular location">
    <subcellularLocation>
        <location evidence="1">Cell outer membrane</location>
        <topology evidence="1">Multi-pass membrane protein</topology>
    </subcellularLocation>
</comment>
<dbReference type="Gene3D" id="3.30.1950.10">
    <property type="entry name" value="wza like domain"/>
    <property type="match status" value="1"/>
</dbReference>